<organism evidence="1 2">
    <name type="scientific">Olea europaea subsp. europaea</name>
    <dbReference type="NCBI Taxonomy" id="158383"/>
    <lineage>
        <taxon>Eukaryota</taxon>
        <taxon>Viridiplantae</taxon>
        <taxon>Streptophyta</taxon>
        <taxon>Embryophyta</taxon>
        <taxon>Tracheophyta</taxon>
        <taxon>Spermatophyta</taxon>
        <taxon>Magnoliopsida</taxon>
        <taxon>eudicotyledons</taxon>
        <taxon>Gunneridae</taxon>
        <taxon>Pentapetalae</taxon>
        <taxon>asterids</taxon>
        <taxon>lamiids</taxon>
        <taxon>Lamiales</taxon>
        <taxon>Oleaceae</taxon>
        <taxon>Oleeae</taxon>
        <taxon>Olea</taxon>
    </lineage>
</organism>
<comment type="caution">
    <text evidence="1">The sequence shown here is derived from an EMBL/GenBank/DDBJ whole genome shotgun (WGS) entry which is preliminary data.</text>
</comment>
<dbReference type="EMBL" id="CACTIH010005489">
    <property type="protein sequence ID" value="CAA2995095.1"/>
    <property type="molecule type" value="Genomic_DNA"/>
</dbReference>
<evidence type="ECO:0000313" key="2">
    <source>
        <dbReference type="Proteomes" id="UP000594638"/>
    </source>
</evidence>
<protein>
    <submittedName>
        <fullName evidence="1">Uncharacterized protein</fullName>
    </submittedName>
</protein>
<reference evidence="1 2" key="1">
    <citation type="submission" date="2019-12" db="EMBL/GenBank/DDBJ databases">
        <authorList>
            <person name="Alioto T."/>
            <person name="Alioto T."/>
            <person name="Gomez Garrido J."/>
        </authorList>
    </citation>
    <scope>NUCLEOTIDE SEQUENCE [LARGE SCALE GENOMIC DNA]</scope>
</reference>
<name>A0A8S0SQT4_OLEEU</name>
<sequence>MLIRLALDLALHMLKKSKGALPVAPVGEFPENMRKIGQRQLVLEGVKTSGNAAEGREARKLVD</sequence>
<keyword evidence="2" id="KW-1185">Reference proteome</keyword>
<dbReference type="AlphaFoldDB" id="A0A8S0SQT4"/>
<dbReference type="Proteomes" id="UP000594638">
    <property type="component" value="Unassembled WGS sequence"/>
</dbReference>
<evidence type="ECO:0000313" key="1">
    <source>
        <dbReference type="EMBL" id="CAA2995095.1"/>
    </source>
</evidence>
<accession>A0A8S0SQT4</accession>
<gene>
    <name evidence="1" type="ORF">OLEA9_A026947</name>
</gene>
<proteinExistence type="predicted"/>
<dbReference type="Gramene" id="OE9A026947T1">
    <property type="protein sequence ID" value="OE9A026947C1"/>
    <property type="gene ID" value="OE9A026947"/>
</dbReference>